<name>A0AAU8AWM5_9VIRU</name>
<protein>
    <submittedName>
        <fullName evidence="2">Uncharacterized protein</fullName>
    </submittedName>
</protein>
<reference evidence="2" key="1">
    <citation type="submission" date="2024-03" db="EMBL/GenBank/DDBJ databases">
        <title>Diverse circular DNA viruses in blood, oral, and fecal samples of captive lemurs.</title>
        <authorList>
            <person name="Paietta E.N."/>
            <person name="Kraberger S."/>
            <person name="Lund M.C."/>
            <person name="Custer J.M."/>
            <person name="Vargas K.M."/>
            <person name="Ehmke E.E."/>
            <person name="Yoder A.D."/>
            <person name="Varsani A."/>
        </authorList>
    </citation>
    <scope>NUCLEOTIDE SEQUENCE</scope>
    <source>
        <strain evidence="1">Duke_18_34</strain>
        <strain evidence="2">Duke_23FS_25</strain>
    </source>
</reference>
<organism evidence="2">
    <name type="scientific">Dulem virus 233</name>
    <dbReference type="NCBI Taxonomy" id="3145710"/>
    <lineage>
        <taxon>Viruses</taxon>
        <taxon>Monodnaviria</taxon>
        <taxon>Sangervirae</taxon>
        <taxon>Phixviricota</taxon>
        <taxon>Malgrandaviricetes</taxon>
        <taxon>Petitvirales</taxon>
        <taxon>Microviridae</taxon>
        <taxon>Microvirus</taxon>
    </lineage>
</organism>
<evidence type="ECO:0000313" key="1">
    <source>
        <dbReference type="EMBL" id="XCD03248.1"/>
    </source>
</evidence>
<evidence type="ECO:0000313" key="2">
    <source>
        <dbReference type="EMBL" id="XCD04396.1"/>
    </source>
</evidence>
<dbReference type="EMBL" id="PP511455">
    <property type="protein sequence ID" value="XCD04396.1"/>
    <property type="molecule type" value="Genomic_DNA"/>
</dbReference>
<proteinExistence type="predicted"/>
<dbReference type="EMBL" id="PP511334">
    <property type="protein sequence ID" value="XCD03248.1"/>
    <property type="molecule type" value="Genomic_DNA"/>
</dbReference>
<sequence>MAFGFNNNDTIQSWSPSVDYSIASAIDSKYRASRDSRFDSSVLQGLGSSLANVMSPRSASSFIDGALNILSSFLVVNRRK</sequence>
<accession>A0AAU8AWM5</accession>